<accession>V9E669</accession>
<comment type="caution">
    <text evidence="1">The sequence shown here is derived from an EMBL/GenBank/DDBJ whole genome shotgun (WGS) entry which is preliminary data.</text>
</comment>
<dbReference type="Proteomes" id="UP000018721">
    <property type="component" value="Unassembled WGS sequence"/>
</dbReference>
<reference evidence="1 2" key="1">
    <citation type="submission" date="2013-11" db="EMBL/GenBank/DDBJ databases">
        <title>The Genome Sequence of Phytophthora parasitica P1569.</title>
        <authorList>
            <consortium name="The Broad Institute Genomics Platform"/>
            <person name="Russ C."/>
            <person name="Tyler B."/>
            <person name="Panabieres F."/>
            <person name="Shan W."/>
            <person name="Tripathy S."/>
            <person name="Grunwald N."/>
            <person name="Machado M."/>
            <person name="Johnson C.S."/>
            <person name="Arredondo F."/>
            <person name="Hong C."/>
            <person name="Coffey M."/>
            <person name="Young S.K."/>
            <person name="Zeng Q."/>
            <person name="Gargeya S."/>
            <person name="Fitzgerald M."/>
            <person name="Abouelleil A."/>
            <person name="Alvarado L."/>
            <person name="Chapman S.B."/>
            <person name="Gainer-Dewar J."/>
            <person name="Goldberg J."/>
            <person name="Griggs A."/>
            <person name="Gujja S."/>
            <person name="Hansen M."/>
            <person name="Howarth C."/>
            <person name="Imamovic A."/>
            <person name="Ireland A."/>
            <person name="Larimer J."/>
            <person name="McCowan C."/>
            <person name="Murphy C."/>
            <person name="Pearson M."/>
            <person name="Poon T.W."/>
            <person name="Priest M."/>
            <person name="Roberts A."/>
            <person name="Saif S."/>
            <person name="Shea T."/>
            <person name="Sykes S."/>
            <person name="Wortman J."/>
            <person name="Nusbaum C."/>
            <person name="Birren B."/>
        </authorList>
    </citation>
    <scope>NUCLEOTIDE SEQUENCE [LARGE SCALE GENOMIC DNA]</scope>
    <source>
        <strain evidence="1 2">P1569</strain>
    </source>
</reference>
<evidence type="ECO:0000313" key="2">
    <source>
        <dbReference type="Proteomes" id="UP000018721"/>
    </source>
</evidence>
<sequence length="55" mass="6463">MSWMDYSAFTYLLNDGDLAFVSSNRKLISAFYKISETRLEKHLSSNYKQHGRTLQ</sequence>
<protein>
    <submittedName>
        <fullName evidence="1">Uncharacterized protein</fullName>
    </submittedName>
</protein>
<dbReference type="HOGENOM" id="CLU_3036570_0_0_1"/>
<proteinExistence type="predicted"/>
<name>V9E669_PHYNI</name>
<organism evidence="1 2">
    <name type="scientific">Phytophthora nicotianae P1569</name>
    <dbReference type="NCBI Taxonomy" id="1317065"/>
    <lineage>
        <taxon>Eukaryota</taxon>
        <taxon>Sar</taxon>
        <taxon>Stramenopiles</taxon>
        <taxon>Oomycota</taxon>
        <taxon>Peronosporomycetes</taxon>
        <taxon>Peronosporales</taxon>
        <taxon>Peronosporaceae</taxon>
        <taxon>Phytophthora</taxon>
    </lineage>
</organism>
<dbReference type="EMBL" id="ANIZ01003382">
    <property type="protein sequence ID" value="ETI33782.1"/>
    <property type="molecule type" value="Genomic_DNA"/>
</dbReference>
<keyword evidence="2" id="KW-1185">Reference proteome</keyword>
<evidence type="ECO:0000313" key="1">
    <source>
        <dbReference type="EMBL" id="ETI33782.1"/>
    </source>
</evidence>
<gene>
    <name evidence="1" type="ORF">F443_19570</name>
</gene>
<dbReference type="AlphaFoldDB" id="V9E669"/>